<dbReference type="EMBL" id="LN831303">
    <property type="protein sequence ID" value="CQH63576.1"/>
    <property type="molecule type" value="Genomic_DNA"/>
</dbReference>
<organism evidence="1 2">
    <name type="scientific">Halobacterium hubeiense</name>
    <dbReference type="NCBI Taxonomy" id="1407499"/>
    <lineage>
        <taxon>Archaea</taxon>
        <taxon>Methanobacteriati</taxon>
        <taxon>Methanobacteriota</taxon>
        <taxon>Stenosarchaea group</taxon>
        <taxon>Halobacteria</taxon>
        <taxon>Halobacteriales</taxon>
        <taxon>Halobacteriaceae</taxon>
        <taxon>Halobacterium</taxon>
    </lineage>
</organism>
<dbReference type="AlphaFoldDB" id="A0A0U5D230"/>
<dbReference type="KEGG" id="hhb:Hhub_4125"/>
<gene>
    <name evidence="1" type="ORF">HHUB_4125</name>
</gene>
<dbReference type="RefSeq" id="WP_059058524.1">
    <property type="nucleotide sequence ID" value="NZ_CEML01000004.1"/>
</dbReference>
<reference evidence="2" key="1">
    <citation type="journal article" date="2016" name="Environ. Microbiol.">
        <title>The complete genome of a viable archaeum isolated from 123-million-year-old rock salt.</title>
        <authorList>
            <person name="Jaakkola S.T."/>
            <person name="Pfeiffer F."/>
            <person name="Ravantti J.J."/>
            <person name="Guo Q."/>
            <person name="Liu Y."/>
            <person name="Chen X."/>
            <person name="Ma H."/>
            <person name="Yang C."/>
            <person name="Oksanen H.M."/>
            <person name="Bamford D.H."/>
        </authorList>
    </citation>
    <scope>NUCLEOTIDE SEQUENCE</scope>
    <source>
        <strain evidence="2">JI20-1</strain>
        <plasmid evidence="2">Plasmid pSTJ001</plasmid>
    </source>
</reference>
<geneLocation type="plasmid" evidence="2">
    <name>pSTJ001</name>
</geneLocation>
<dbReference type="GeneID" id="26660471"/>
<sequence>MIYAEPWVSNDFCRHFKVVLLTNGYPIDTRPLNELGDESNLNFGTAESITVSSTGLARPERMPVQPVEQVQGQTSDPVSEGNEIIGYLLENPFEGDEEAISRHLDSSVSTPLSEFSHLYGHFLQLPPADFDKPEPAHFQVYDYDEFANIPLDAVHVDFQLDW</sequence>
<dbReference type="Proteomes" id="UP000066737">
    <property type="component" value="Plasmid pSTJ001"/>
</dbReference>
<evidence type="ECO:0000313" key="1">
    <source>
        <dbReference type="EMBL" id="CQH63576.1"/>
    </source>
</evidence>
<keyword evidence="2" id="KW-1185">Reference proteome</keyword>
<protein>
    <submittedName>
        <fullName evidence="1">Uncharacterized protein</fullName>
    </submittedName>
</protein>
<accession>A0A0U5D230</accession>
<evidence type="ECO:0000313" key="2">
    <source>
        <dbReference type="Proteomes" id="UP000066737"/>
    </source>
</evidence>
<proteinExistence type="predicted"/>
<name>A0A0U5D230_9EURY</name>